<dbReference type="Pfam" id="PF03098">
    <property type="entry name" value="An_peroxidase"/>
    <property type="match status" value="1"/>
</dbReference>
<dbReference type="OrthoDB" id="823504at2759"/>
<dbReference type="GO" id="GO:0046872">
    <property type="term" value="F:metal ion binding"/>
    <property type="evidence" value="ECO:0007669"/>
    <property type="project" value="UniProtKB-KW"/>
</dbReference>
<organism>
    <name type="scientific">Ixodes scapularis</name>
    <name type="common">Black-legged tick</name>
    <name type="synonym">Deer tick</name>
    <dbReference type="NCBI Taxonomy" id="6945"/>
    <lineage>
        <taxon>Eukaryota</taxon>
        <taxon>Metazoa</taxon>
        <taxon>Ecdysozoa</taxon>
        <taxon>Arthropoda</taxon>
        <taxon>Chelicerata</taxon>
        <taxon>Arachnida</taxon>
        <taxon>Acari</taxon>
        <taxon>Parasitiformes</taxon>
        <taxon>Ixodida</taxon>
        <taxon>Ixodoidea</taxon>
        <taxon>Ixodidae</taxon>
        <taxon>Ixodinae</taxon>
        <taxon>Ixodes</taxon>
    </lineage>
</organism>
<dbReference type="AlphaFoldDB" id="B7PP35"/>
<keyword evidence="5" id="KW-1185">Reference proteome</keyword>
<dbReference type="EMBL" id="DS755640">
    <property type="protein sequence ID" value="EEC08357.1"/>
    <property type="molecule type" value="Genomic_DNA"/>
</dbReference>
<sequence>PNDCCDVPRRSSPECRQIDVTKDDPFFAHFNISCLSFIRSMPCFCCKLGHREQTNLQTAYIDGSQIYGTTKNETDNLRAFENGKLLLCFLKTQEVNKLVLPPPSSNPNSDHCSIPGENKICFETGDVRSNQHAALTSLQIILLLQHNRIAKLLQEVNPHWGDEILFQVSRRIVGSQLQHVAYKEWLPVILGAKTSDAYGLTPRNSGYTTYNASVDASVENEFAAAAFRFAHTLINGTFLLTGSNGVEGSFDIKDKYFYPFDYYYNGNLASVLGGLIEEPYQSYDRYGTYGVTRYLFNPTDGHYGRDLFAIDIERGREHGVRSYADYVRHYTGLELTSFAHLYDYNLMPKETADIYASLYDDVRDIDLISAGISEYTVPGTAIGPTFLSIVTETFRKLKFGDRFFYEHGGQVDSFTQGEL</sequence>
<dbReference type="EMBL" id="ABJB010663945">
    <property type="status" value="NOT_ANNOTATED_CDS"/>
    <property type="molecule type" value="Genomic_DNA"/>
</dbReference>
<feature type="binding site" description="axial binding residue" evidence="2">
    <location>
        <position position="231"/>
    </location>
    <ligand>
        <name>heme b</name>
        <dbReference type="ChEBI" id="CHEBI:60344"/>
    </ligand>
    <ligandPart>
        <name>Fe</name>
        <dbReference type="ChEBI" id="CHEBI:18248"/>
    </ligandPart>
</feature>
<accession>B7PP35</accession>
<name>B7PP35_IXOSC</name>
<evidence type="ECO:0000313" key="4">
    <source>
        <dbReference type="EnsemblMetazoa" id="ISCW006860-PA"/>
    </source>
</evidence>
<dbReference type="EMBL" id="ABJB010424716">
    <property type="status" value="NOT_ANNOTATED_CDS"/>
    <property type="molecule type" value="Genomic_DNA"/>
</dbReference>
<dbReference type="VEuPathDB" id="VectorBase:ISCI006860"/>
<dbReference type="VEuPathDB" id="VectorBase:ISCW006860"/>
<evidence type="ECO:0000313" key="5">
    <source>
        <dbReference type="Proteomes" id="UP000001555"/>
    </source>
</evidence>
<dbReference type="GO" id="GO:0006979">
    <property type="term" value="P:response to oxidative stress"/>
    <property type="evidence" value="ECO:0007669"/>
    <property type="project" value="InterPro"/>
</dbReference>
<dbReference type="InterPro" id="IPR037120">
    <property type="entry name" value="Haem_peroxidase_sf_animal"/>
</dbReference>
<dbReference type="GO" id="GO:0140825">
    <property type="term" value="F:lactoperoxidase activity"/>
    <property type="evidence" value="ECO:0007669"/>
    <property type="project" value="UniProtKB-EC"/>
</dbReference>
<proteinExistence type="predicted"/>
<feature type="non-terminal residue" evidence="3">
    <location>
        <position position="1"/>
    </location>
</feature>
<dbReference type="Proteomes" id="UP000001555">
    <property type="component" value="Unassembled WGS sequence"/>
</dbReference>
<dbReference type="EC" id="1.11.1.7" evidence="3"/>
<dbReference type="EMBL" id="ABJB010705471">
    <property type="status" value="NOT_ANNOTATED_CDS"/>
    <property type="molecule type" value="Genomic_DNA"/>
</dbReference>
<dbReference type="GO" id="GO:0004601">
    <property type="term" value="F:peroxidase activity"/>
    <property type="evidence" value="ECO:0000318"/>
    <property type="project" value="GO_Central"/>
</dbReference>
<dbReference type="EMBL" id="ABJB010285647">
    <property type="status" value="NOT_ANNOTATED_CDS"/>
    <property type="molecule type" value="Genomic_DNA"/>
</dbReference>
<dbReference type="EnsemblMetazoa" id="ISCW006860-RA">
    <property type="protein sequence ID" value="ISCW006860-PA"/>
    <property type="gene ID" value="ISCW006860"/>
</dbReference>
<dbReference type="EMBL" id="ABJB010766588">
    <property type="status" value="NOT_ANNOTATED_CDS"/>
    <property type="molecule type" value="Genomic_DNA"/>
</dbReference>
<dbReference type="PANTHER" id="PTHR11475:SF143">
    <property type="entry name" value="PUTATIVE-RELATED"/>
    <property type="match status" value="1"/>
</dbReference>
<dbReference type="Gene3D" id="1.10.640.10">
    <property type="entry name" value="Haem peroxidase domain superfamily, animal type"/>
    <property type="match status" value="1"/>
</dbReference>
<keyword evidence="2" id="KW-0408">Iron</keyword>
<dbReference type="InterPro" id="IPR010255">
    <property type="entry name" value="Haem_peroxidase_sf"/>
</dbReference>
<evidence type="ECO:0000256" key="2">
    <source>
        <dbReference type="PIRSR" id="PIRSR619791-2"/>
    </source>
</evidence>
<reference evidence="4" key="2">
    <citation type="submission" date="2020-05" db="UniProtKB">
        <authorList>
            <consortium name="EnsemblMetazoa"/>
        </authorList>
    </citation>
    <scope>IDENTIFICATION</scope>
    <source>
        <strain evidence="4">wikel</strain>
    </source>
</reference>
<keyword evidence="2" id="KW-0349">Heme</keyword>
<dbReference type="PANTHER" id="PTHR11475">
    <property type="entry name" value="OXIDASE/PEROXIDASE"/>
    <property type="match status" value="1"/>
</dbReference>
<reference evidence="3 5" key="1">
    <citation type="submission" date="2008-03" db="EMBL/GenBank/DDBJ databases">
        <title>Annotation of Ixodes scapularis.</title>
        <authorList>
            <consortium name="Ixodes scapularis Genome Project Consortium"/>
            <person name="Caler E."/>
            <person name="Hannick L.I."/>
            <person name="Bidwell S."/>
            <person name="Joardar V."/>
            <person name="Thiagarajan M."/>
            <person name="Amedeo P."/>
            <person name="Galinsky K.J."/>
            <person name="Schobel S."/>
            <person name="Inman J."/>
            <person name="Hostetler J."/>
            <person name="Miller J."/>
            <person name="Hammond M."/>
            <person name="Megy K."/>
            <person name="Lawson D."/>
            <person name="Kodira C."/>
            <person name="Sutton G."/>
            <person name="Meyer J."/>
            <person name="Hill C.A."/>
            <person name="Birren B."/>
            <person name="Nene V."/>
            <person name="Collins F."/>
            <person name="Alarcon-Chaidez F."/>
            <person name="Wikel S."/>
            <person name="Strausberg R."/>
        </authorList>
    </citation>
    <scope>NUCLEOTIDE SEQUENCE [LARGE SCALE GENOMIC DNA]</scope>
    <source>
        <strain evidence="5">Wikel</strain>
        <strain evidence="3">Wikel colony</strain>
    </source>
</reference>
<gene>
    <name evidence="3" type="ORF">IscW_ISCW006860</name>
</gene>
<keyword evidence="1 3" id="KW-0575">Peroxidase</keyword>
<dbReference type="GO" id="GO:0020037">
    <property type="term" value="F:heme binding"/>
    <property type="evidence" value="ECO:0007669"/>
    <property type="project" value="InterPro"/>
</dbReference>
<dbReference type="PROSITE" id="PS50292">
    <property type="entry name" value="PEROXIDASE_3"/>
    <property type="match status" value="1"/>
</dbReference>
<dbReference type="SUPFAM" id="SSF48113">
    <property type="entry name" value="Heme-dependent peroxidases"/>
    <property type="match status" value="1"/>
</dbReference>
<feature type="non-terminal residue" evidence="3">
    <location>
        <position position="419"/>
    </location>
</feature>
<dbReference type="HOGENOM" id="CLU_006087_2_0_1"/>
<dbReference type="PRINTS" id="PR00457">
    <property type="entry name" value="ANPEROXIDASE"/>
</dbReference>
<dbReference type="InterPro" id="IPR019791">
    <property type="entry name" value="Haem_peroxidase_animal"/>
</dbReference>
<protein>
    <submittedName>
        <fullName evidence="3 4">Peroxinectin, putative</fullName>
        <ecNumber evidence="3">1.11.1.7</ecNumber>
    </submittedName>
</protein>
<keyword evidence="3" id="KW-0560">Oxidoreductase</keyword>
<evidence type="ECO:0000256" key="1">
    <source>
        <dbReference type="ARBA" id="ARBA00022559"/>
    </source>
</evidence>
<dbReference type="EMBL" id="ABJB010712277">
    <property type="status" value="NOT_ANNOTATED_CDS"/>
    <property type="molecule type" value="Genomic_DNA"/>
</dbReference>
<keyword evidence="2" id="KW-0479">Metal-binding</keyword>
<evidence type="ECO:0000313" key="3">
    <source>
        <dbReference type="EMBL" id="EEC08357.1"/>
    </source>
</evidence>
<dbReference type="EMBL" id="ABJB010845605">
    <property type="status" value="NOT_ANNOTATED_CDS"/>
    <property type="molecule type" value="Genomic_DNA"/>
</dbReference>
<dbReference type="VEuPathDB" id="VectorBase:ISCP_019670"/>
<dbReference type="PaxDb" id="6945-B7PP35"/>